<feature type="compositionally biased region" description="Polar residues" evidence="1">
    <location>
        <begin position="257"/>
        <end position="272"/>
    </location>
</feature>
<reference evidence="2" key="1">
    <citation type="submission" date="2023-03" db="EMBL/GenBank/DDBJ databases">
        <title>Massive genome expansion in bonnet fungi (Mycena s.s.) driven by repeated elements and novel gene families across ecological guilds.</title>
        <authorList>
            <consortium name="Lawrence Berkeley National Laboratory"/>
            <person name="Harder C.B."/>
            <person name="Miyauchi S."/>
            <person name="Viragh M."/>
            <person name="Kuo A."/>
            <person name="Thoen E."/>
            <person name="Andreopoulos B."/>
            <person name="Lu D."/>
            <person name="Skrede I."/>
            <person name="Drula E."/>
            <person name="Henrissat B."/>
            <person name="Morin E."/>
            <person name="Kohler A."/>
            <person name="Barry K."/>
            <person name="LaButti K."/>
            <person name="Morin E."/>
            <person name="Salamov A."/>
            <person name="Lipzen A."/>
            <person name="Mereny Z."/>
            <person name="Hegedus B."/>
            <person name="Baldrian P."/>
            <person name="Stursova M."/>
            <person name="Weitz H."/>
            <person name="Taylor A."/>
            <person name="Grigoriev I.V."/>
            <person name="Nagy L.G."/>
            <person name="Martin F."/>
            <person name="Kauserud H."/>
        </authorList>
    </citation>
    <scope>NUCLEOTIDE SEQUENCE</scope>
    <source>
        <strain evidence="2">9284</strain>
    </source>
</reference>
<protein>
    <submittedName>
        <fullName evidence="2">Uncharacterized protein</fullName>
    </submittedName>
</protein>
<dbReference type="AlphaFoldDB" id="A0AAD7FB81"/>
<feature type="compositionally biased region" description="Basic and acidic residues" evidence="1">
    <location>
        <begin position="45"/>
        <end position="62"/>
    </location>
</feature>
<feature type="compositionally biased region" description="Basic residues" evidence="1">
    <location>
        <begin position="225"/>
        <end position="238"/>
    </location>
</feature>
<comment type="caution">
    <text evidence="2">The sequence shown here is derived from an EMBL/GenBank/DDBJ whole genome shotgun (WGS) entry which is preliminary data.</text>
</comment>
<accession>A0AAD7FB81</accession>
<feature type="compositionally biased region" description="Basic and acidic residues" evidence="1">
    <location>
        <begin position="1"/>
        <end position="28"/>
    </location>
</feature>
<dbReference type="Proteomes" id="UP001221142">
    <property type="component" value="Unassembled WGS sequence"/>
</dbReference>
<proteinExistence type="predicted"/>
<sequence>MPRGRPRLDPEVKLKHLKQSRKDYEANTRARVAQDPIAHSKAKQKAAEHSDDYRYRKSEAQRAAHRRASRVKKKVNQRDKEHLYKKHLPARIDRARCIEQAAVAAIPPPQATIGTASSEAGLSGRSLSAIDADSDSENDAQDENNFDISPVASPAFIRPAHPLRCPHCFWEDCIGCACMCSASNVWITHEGGHFFTTCKRCGYADCPGCVCVCPQSDEWVEHGGHAQRRKKRTPKLSRSKPYTFVGDVQERKRSPALPTTSLTAGTPTSSTYWHPHAAAQRTLCKEPREFAPEHKWPQTHTPVPST</sequence>
<feature type="compositionally biased region" description="Basic and acidic residues" evidence="1">
    <location>
        <begin position="287"/>
        <end position="296"/>
    </location>
</feature>
<organism evidence="2 3">
    <name type="scientific">Roridomyces roridus</name>
    <dbReference type="NCBI Taxonomy" id="1738132"/>
    <lineage>
        <taxon>Eukaryota</taxon>
        <taxon>Fungi</taxon>
        <taxon>Dikarya</taxon>
        <taxon>Basidiomycota</taxon>
        <taxon>Agaricomycotina</taxon>
        <taxon>Agaricomycetes</taxon>
        <taxon>Agaricomycetidae</taxon>
        <taxon>Agaricales</taxon>
        <taxon>Marasmiineae</taxon>
        <taxon>Mycenaceae</taxon>
        <taxon>Roridomyces</taxon>
    </lineage>
</organism>
<evidence type="ECO:0000313" key="3">
    <source>
        <dbReference type="Proteomes" id="UP001221142"/>
    </source>
</evidence>
<feature type="region of interest" description="Disordered" evidence="1">
    <location>
        <begin position="1"/>
        <end position="79"/>
    </location>
</feature>
<feature type="region of interest" description="Disordered" evidence="1">
    <location>
        <begin position="287"/>
        <end position="306"/>
    </location>
</feature>
<keyword evidence="3" id="KW-1185">Reference proteome</keyword>
<dbReference type="EMBL" id="JARKIF010000039">
    <property type="protein sequence ID" value="KAJ7609639.1"/>
    <property type="molecule type" value="Genomic_DNA"/>
</dbReference>
<name>A0AAD7FB81_9AGAR</name>
<evidence type="ECO:0000313" key="2">
    <source>
        <dbReference type="EMBL" id="KAJ7609639.1"/>
    </source>
</evidence>
<gene>
    <name evidence="2" type="ORF">FB45DRAFT_1038737</name>
</gene>
<feature type="region of interest" description="Disordered" evidence="1">
    <location>
        <begin position="223"/>
        <end position="272"/>
    </location>
</feature>
<feature type="compositionally biased region" description="Basic residues" evidence="1">
    <location>
        <begin position="63"/>
        <end position="75"/>
    </location>
</feature>
<evidence type="ECO:0000256" key="1">
    <source>
        <dbReference type="SAM" id="MobiDB-lite"/>
    </source>
</evidence>